<accession>A0A4Y2HH58</accession>
<evidence type="ECO:0000313" key="1">
    <source>
        <dbReference type="EMBL" id="GBM64665.1"/>
    </source>
</evidence>
<gene>
    <name evidence="1" type="ORF">AVEN_215935_1</name>
</gene>
<dbReference type="Proteomes" id="UP000499080">
    <property type="component" value="Unassembled WGS sequence"/>
</dbReference>
<dbReference type="AlphaFoldDB" id="A0A4Y2HH58"/>
<sequence>MFAPVLCFNDCAFLKIKAGGVEDVPGPTGIWPQLPIPNSTWRQASLEVGGVGGAMPAGIAPLPQCTSFHALQRSCSPLGRTRSCGVGNQTDFCELSSASDCQRLRSRFEAKQKKIPQSLSKLLYRMSLDITFDIHYIHIHGGSLVESGLQLETRRS</sequence>
<keyword evidence="2" id="KW-1185">Reference proteome</keyword>
<dbReference type="EMBL" id="BGPR01001939">
    <property type="protein sequence ID" value="GBM64665.1"/>
    <property type="molecule type" value="Genomic_DNA"/>
</dbReference>
<comment type="caution">
    <text evidence="1">The sequence shown here is derived from an EMBL/GenBank/DDBJ whole genome shotgun (WGS) entry which is preliminary data.</text>
</comment>
<protein>
    <submittedName>
        <fullName evidence="1">Uncharacterized protein</fullName>
    </submittedName>
</protein>
<evidence type="ECO:0000313" key="2">
    <source>
        <dbReference type="Proteomes" id="UP000499080"/>
    </source>
</evidence>
<name>A0A4Y2HH58_ARAVE</name>
<dbReference type="OrthoDB" id="6437229at2759"/>
<reference evidence="1 2" key="1">
    <citation type="journal article" date="2019" name="Sci. Rep.">
        <title>Orb-weaving spider Araneus ventricosus genome elucidates the spidroin gene catalogue.</title>
        <authorList>
            <person name="Kono N."/>
            <person name="Nakamura H."/>
            <person name="Ohtoshi R."/>
            <person name="Moran D.A.P."/>
            <person name="Shinohara A."/>
            <person name="Yoshida Y."/>
            <person name="Fujiwara M."/>
            <person name="Mori M."/>
            <person name="Tomita M."/>
            <person name="Arakawa K."/>
        </authorList>
    </citation>
    <scope>NUCLEOTIDE SEQUENCE [LARGE SCALE GENOMIC DNA]</scope>
</reference>
<organism evidence="1 2">
    <name type="scientific">Araneus ventricosus</name>
    <name type="common">Orbweaver spider</name>
    <name type="synonym">Epeira ventricosa</name>
    <dbReference type="NCBI Taxonomy" id="182803"/>
    <lineage>
        <taxon>Eukaryota</taxon>
        <taxon>Metazoa</taxon>
        <taxon>Ecdysozoa</taxon>
        <taxon>Arthropoda</taxon>
        <taxon>Chelicerata</taxon>
        <taxon>Arachnida</taxon>
        <taxon>Araneae</taxon>
        <taxon>Araneomorphae</taxon>
        <taxon>Entelegynae</taxon>
        <taxon>Araneoidea</taxon>
        <taxon>Araneidae</taxon>
        <taxon>Araneus</taxon>
    </lineage>
</organism>
<proteinExistence type="predicted"/>